<dbReference type="EMBL" id="JAJTWU010000001">
    <property type="protein sequence ID" value="MCE4553531.1"/>
    <property type="molecule type" value="Genomic_DNA"/>
</dbReference>
<dbReference type="RefSeq" id="WP_233370229.1">
    <property type="nucleotide sequence ID" value="NZ_JAJTWU010000001.1"/>
</dbReference>
<proteinExistence type="predicted"/>
<keyword evidence="1" id="KW-1133">Transmembrane helix</keyword>
<gene>
    <name evidence="2" type="ORF">LXT13_03610</name>
</gene>
<comment type="caution">
    <text evidence="2">The sequence shown here is derived from an EMBL/GenBank/DDBJ whole genome shotgun (WGS) entry which is preliminary data.</text>
</comment>
<evidence type="ECO:0000313" key="2">
    <source>
        <dbReference type="EMBL" id="MCE4553531.1"/>
    </source>
</evidence>
<evidence type="ECO:0000256" key="1">
    <source>
        <dbReference type="SAM" id="Phobius"/>
    </source>
</evidence>
<evidence type="ECO:0000313" key="3">
    <source>
        <dbReference type="Proteomes" id="UP001200741"/>
    </source>
</evidence>
<feature type="transmembrane region" description="Helical" evidence="1">
    <location>
        <begin position="63"/>
        <end position="80"/>
    </location>
</feature>
<dbReference type="Proteomes" id="UP001200741">
    <property type="component" value="Unassembled WGS sequence"/>
</dbReference>
<keyword evidence="1" id="KW-0812">Transmembrane</keyword>
<name>A0ABS8XRQ9_9BURK</name>
<feature type="transmembrane region" description="Helical" evidence="1">
    <location>
        <begin position="35"/>
        <end position="56"/>
    </location>
</feature>
<reference evidence="2 3" key="1">
    <citation type="submission" date="2021-12" db="EMBL/GenBank/DDBJ databases">
        <title>Genome seq of P8.</title>
        <authorList>
            <person name="Seo T."/>
        </authorList>
    </citation>
    <scope>NUCLEOTIDE SEQUENCE [LARGE SCALE GENOMIC DNA]</scope>
    <source>
        <strain evidence="2 3">P8</strain>
    </source>
</reference>
<protein>
    <submittedName>
        <fullName evidence="2">Uncharacterized protein</fullName>
    </submittedName>
</protein>
<accession>A0ABS8XRQ9</accession>
<keyword evidence="1" id="KW-0472">Membrane</keyword>
<keyword evidence="3" id="KW-1185">Reference proteome</keyword>
<organism evidence="2 3">
    <name type="scientific">Pelomonas cellulosilytica</name>
    <dbReference type="NCBI Taxonomy" id="2906762"/>
    <lineage>
        <taxon>Bacteria</taxon>
        <taxon>Pseudomonadati</taxon>
        <taxon>Pseudomonadota</taxon>
        <taxon>Betaproteobacteria</taxon>
        <taxon>Burkholderiales</taxon>
        <taxon>Sphaerotilaceae</taxon>
        <taxon>Roseateles</taxon>
    </lineage>
</organism>
<sequence length="90" mass="9421">MWSRSLAAALLGLPLTVGLVGLATRLLPRALGDHTLLLLVCAFVVWVALLALPFALRSGRSAWLVMGDGTLLCFGVLQVLKALGWPGVAA</sequence>